<comment type="caution">
    <text evidence="2">The sequence shown here is derived from an EMBL/GenBank/DDBJ whole genome shotgun (WGS) entry which is preliminary data.</text>
</comment>
<protein>
    <submittedName>
        <fullName evidence="2">Uncharacterized protein</fullName>
    </submittedName>
</protein>
<dbReference type="AlphaFoldDB" id="A0A9P7KQQ7"/>
<gene>
    <name evidence="2" type="ORF">KAF25_009180</name>
</gene>
<name>A0A9P7KQQ7_9HYPO</name>
<keyword evidence="3" id="KW-1185">Reference proteome</keyword>
<evidence type="ECO:0000313" key="2">
    <source>
        <dbReference type="EMBL" id="KAG5655681.1"/>
    </source>
</evidence>
<evidence type="ECO:0000256" key="1">
    <source>
        <dbReference type="SAM" id="MobiDB-lite"/>
    </source>
</evidence>
<organism evidence="2 3">
    <name type="scientific">Fusarium avenaceum</name>
    <dbReference type="NCBI Taxonomy" id="40199"/>
    <lineage>
        <taxon>Eukaryota</taxon>
        <taxon>Fungi</taxon>
        <taxon>Dikarya</taxon>
        <taxon>Ascomycota</taxon>
        <taxon>Pezizomycotina</taxon>
        <taxon>Sordariomycetes</taxon>
        <taxon>Hypocreomycetidae</taxon>
        <taxon>Hypocreales</taxon>
        <taxon>Nectriaceae</taxon>
        <taxon>Fusarium</taxon>
        <taxon>Fusarium tricinctum species complex</taxon>
    </lineage>
</organism>
<dbReference type="Proteomes" id="UP000782241">
    <property type="component" value="Unassembled WGS sequence"/>
</dbReference>
<reference evidence="2" key="1">
    <citation type="submission" date="2021-04" db="EMBL/GenBank/DDBJ databases">
        <title>Draft genome of Fusarium avenaceum strain F156N33, isolated from an atmospheric sample in Virginia.</title>
        <authorList>
            <person name="Yang S."/>
            <person name="Vinatzer B.A."/>
            <person name="Coleman J."/>
        </authorList>
    </citation>
    <scope>NUCLEOTIDE SEQUENCE</scope>
    <source>
        <strain evidence="2">F156N33</strain>
    </source>
</reference>
<feature type="region of interest" description="Disordered" evidence="1">
    <location>
        <begin position="254"/>
        <end position="273"/>
    </location>
</feature>
<sequence length="525" mass="57096">MRPKVPSALMMAWGLEIRTPCWIAAGDVEMHRLSVTPRRATPKYFQIPDKIDVPRAIYEDLLEDVREGLEDIFDHPGSHAPFIPGYQDRADAIARARLLREHGRKSSDIMMVHLSPPSGVISHTELNIYAHKVAYNGEGLRATKKKIYVICEPFTKRNIERVETQLSSVNIVLYPAEQQISFVWVDVSWLLEQISRILIEDEPDRVRGVTATVLVKVEGWLISQLSSSAYWSSFRNEDRQASLSGFKIQLANAEELETNPREETATAATSATSTETSLVTSLASTAGDASATPSTVVESSVEISVSSSKISTSSVEVSDSSVTIETSATSATTDFTTDHTTAEPSTTDLTTIAETTTTAAIPTFTMFASGSNVIAGKSLQSYSRDNAVVVFDPATDDDNPSVRQYSIDSQGRLVNDLGWFLCGYYRTTNEELNKPATVVTCHGETPLQAAFLTCELSGSFGISCSVPAISCTSTGSPDTPPACVATSGTWSLNSVGVRAFGHTWQIGNSDTPATYERMTMSIRQV</sequence>
<evidence type="ECO:0000313" key="3">
    <source>
        <dbReference type="Proteomes" id="UP000782241"/>
    </source>
</evidence>
<proteinExistence type="predicted"/>
<dbReference type="EMBL" id="JAGPUO010000027">
    <property type="protein sequence ID" value="KAG5655681.1"/>
    <property type="molecule type" value="Genomic_DNA"/>
</dbReference>
<accession>A0A9P7KQQ7</accession>